<dbReference type="InterPro" id="IPR011057">
    <property type="entry name" value="Mss4-like_sf"/>
</dbReference>
<organism evidence="6 7">
    <name type="scientific">Sarocladium strictum</name>
    <name type="common">Black bundle disease fungus</name>
    <name type="synonym">Acremonium strictum</name>
    <dbReference type="NCBI Taxonomy" id="5046"/>
    <lineage>
        <taxon>Eukaryota</taxon>
        <taxon>Fungi</taxon>
        <taxon>Dikarya</taxon>
        <taxon>Ascomycota</taxon>
        <taxon>Pezizomycotina</taxon>
        <taxon>Sordariomycetes</taxon>
        <taxon>Hypocreomycetidae</taxon>
        <taxon>Hypocreales</taxon>
        <taxon>Sarocladiaceae</taxon>
        <taxon>Sarocladium</taxon>
    </lineage>
</organism>
<keyword evidence="2" id="KW-0479">Metal-binding</keyword>
<dbReference type="AlphaFoldDB" id="A0AA39GIY1"/>
<dbReference type="GO" id="GO:0016846">
    <property type="term" value="F:carbon-sulfur lyase activity"/>
    <property type="evidence" value="ECO:0007669"/>
    <property type="project" value="InterPro"/>
</dbReference>
<keyword evidence="7" id="KW-1185">Reference proteome</keyword>
<accession>A0AA39GIY1</accession>
<sequence length="387" mass="42398">MSTADSEGEIQLTASCLCQNHVFTTMVPLCSLPLEASTCHCTSCRRVSGALYTHDAAWPGPLEAVTGDGLSLYQMTKNVALLFCGRCSSPMFWWERYEGRPEALDVLVGALEGPGDVQLIKTVRHAFIGDTVDGGAAPWLRTMGSGQEDIPMWMGKAGQSELLGPTWHTSHSKVSEPGPDEIPVACHCRGVNLVLRRGDAEFASRKREDLPFFVDPKDHQLLASFDACNSCRKSFGISVMNWTFTLLEHIAFADASAGTPFPTTTPELKAALSGQDRDERFGTLAYYASSPDVQRYFCSRCSASVFYAVDDRPQMVDLGIGLLDSPDGARAESRLAWALGPPVTWKGDAAGTWREDFVGKLEENTEAWRVATGREKLWLKADKERST</sequence>
<evidence type="ECO:0000256" key="1">
    <source>
        <dbReference type="ARBA" id="ARBA00005495"/>
    </source>
</evidence>
<feature type="domain" description="CENP-V/GFA" evidence="5">
    <location>
        <begin position="12"/>
        <end position="140"/>
    </location>
</feature>
<evidence type="ECO:0000259" key="5">
    <source>
        <dbReference type="PROSITE" id="PS51891"/>
    </source>
</evidence>
<reference evidence="6" key="1">
    <citation type="submission" date="2022-10" db="EMBL/GenBank/DDBJ databases">
        <title>Determination and structural analysis of whole genome sequence of Sarocladium strictum F4-1.</title>
        <authorList>
            <person name="Hu L."/>
            <person name="Jiang Y."/>
        </authorList>
    </citation>
    <scope>NUCLEOTIDE SEQUENCE</scope>
    <source>
        <strain evidence="6">F4-1</strain>
    </source>
</reference>
<dbReference type="EMBL" id="JAPDFR010000004">
    <property type="protein sequence ID" value="KAK0386907.1"/>
    <property type="molecule type" value="Genomic_DNA"/>
</dbReference>
<keyword evidence="4" id="KW-0456">Lyase</keyword>
<dbReference type="Proteomes" id="UP001175261">
    <property type="component" value="Unassembled WGS sequence"/>
</dbReference>
<evidence type="ECO:0000313" key="7">
    <source>
        <dbReference type="Proteomes" id="UP001175261"/>
    </source>
</evidence>
<gene>
    <name evidence="6" type="ORF">NLU13_5220</name>
</gene>
<keyword evidence="3" id="KW-0862">Zinc</keyword>
<dbReference type="Pfam" id="PF04828">
    <property type="entry name" value="GFA"/>
    <property type="match status" value="1"/>
</dbReference>
<dbReference type="PANTHER" id="PTHR33337">
    <property type="entry name" value="GFA DOMAIN-CONTAINING PROTEIN"/>
    <property type="match status" value="1"/>
</dbReference>
<dbReference type="PROSITE" id="PS51891">
    <property type="entry name" value="CENP_V_GFA"/>
    <property type="match status" value="1"/>
</dbReference>
<name>A0AA39GIY1_SARSR</name>
<dbReference type="Gene3D" id="2.170.150.70">
    <property type="match status" value="1"/>
</dbReference>
<protein>
    <recommendedName>
        <fullName evidence="5">CENP-V/GFA domain-containing protein</fullName>
    </recommendedName>
</protein>
<proteinExistence type="inferred from homology"/>
<comment type="caution">
    <text evidence="6">The sequence shown here is derived from an EMBL/GenBank/DDBJ whole genome shotgun (WGS) entry which is preliminary data.</text>
</comment>
<comment type="similarity">
    <text evidence="1">Belongs to the Gfa family.</text>
</comment>
<evidence type="ECO:0000256" key="3">
    <source>
        <dbReference type="ARBA" id="ARBA00022833"/>
    </source>
</evidence>
<dbReference type="PANTHER" id="PTHR33337:SF40">
    <property type="entry name" value="CENP-V_GFA DOMAIN-CONTAINING PROTEIN-RELATED"/>
    <property type="match status" value="1"/>
</dbReference>
<evidence type="ECO:0000256" key="2">
    <source>
        <dbReference type="ARBA" id="ARBA00022723"/>
    </source>
</evidence>
<evidence type="ECO:0000256" key="4">
    <source>
        <dbReference type="ARBA" id="ARBA00023239"/>
    </source>
</evidence>
<dbReference type="SUPFAM" id="SSF51316">
    <property type="entry name" value="Mss4-like"/>
    <property type="match status" value="2"/>
</dbReference>
<dbReference type="InterPro" id="IPR006913">
    <property type="entry name" value="CENP-V/GFA"/>
</dbReference>
<dbReference type="GO" id="GO:0046872">
    <property type="term" value="F:metal ion binding"/>
    <property type="evidence" value="ECO:0007669"/>
    <property type="project" value="UniProtKB-KW"/>
</dbReference>
<evidence type="ECO:0000313" key="6">
    <source>
        <dbReference type="EMBL" id="KAK0386907.1"/>
    </source>
</evidence>
<dbReference type="Gene3D" id="3.90.1590.10">
    <property type="entry name" value="glutathione-dependent formaldehyde- activating enzyme (gfa)"/>
    <property type="match status" value="1"/>
</dbReference>